<accession>A0A830FWQ9</accession>
<keyword evidence="4" id="KW-1185">Reference proteome</keyword>
<dbReference type="AlphaFoldDB" id="A0A830FWQ9"/>
<name>A0A830FWQ9_9EURY</name>
<evidence type="ECO:0000313" key="4">
    <source>
        <dbReference type="Proteomes" id="UP000614609"/>
    </source>
</evidence>
<dbReference type="Pfam" id="PF00753">
    <property type="entry name" value="Lactamase_B"/>
    <property type="match status" value="1"/>
</dbReference>
<dbReference type="PANTHER" id="PTHR23131:SF4">
    <property type="entry name" value="METALLO-BETA-LACTAMASE SUPERFAMILY POTEIN"/>
    <property type="match status" value="1"/>
</dbReference>
<dbReference type="CDD" id="cd07725">
    <property type="entry name" value="TTHA1429-like_MBL-fold"/>
    <property type="match status" value="1"/>
</dbReference>
<dbReference type="InterPro" id="IPR001279">
    <property type="entry name" value="Metallo-B-lactamas"/>
</dbReference>
<sequence length="333" mass="36349">MDNTVFEGRNDVYLLDEGSETALVDVGDPTASTREDLRAALAAHDLSFADVDTVLLTHWHPDHIGLAGVVQAAGGATVHVHEADAPLVAGDEAAWDAMRATQHRRFEEWGIPDAKRDELRANFHGPEAFEAFADVTPFSDGATFDIGTDTLRAVHVSGHAAGLCLFEFDDDGAHAAFTGDALLPEYTPNVGGADVRVEHPLRDYVAGLERVAAADYDVAWPGHRDRIDDPTGRAREIITHHEHRAWRVLDAVRRLDEPDTWAVSADLFGDLHGVHILHGPGEADAHLRHLAEAGVVHRDADRRYRLADGIAARLAGRSDERWPLTEGADGERR</sequence>
<dbReference type="SUPFAM" id="SSF56281">
    <property type="entry name" value="Metallo-hydrolase/oxidoreductase"/>
    <property type="match status" value="1"/>
</dbReference>
<protein>
    <submittedName>
        <fullName evidence="3">Glyoxylase-like metal-dependent hydrolase (Beta-lactamase superfamily II)</fullName>
    </submittedName>
    <submittedName>
        <fullName evidence="2">MBL fold hydrolase</fullName>
    </submittedName>
</protein>
<dbReference type="Gene3D" id="3.60.15.10">
    <property type="entry name" value="Ribonuclease Z/Hydroxyacylglutathione hydrolase-like"/>
    <property type="match status" value="1"/>
</dbReference>
<dbReference type="GO" id="GO:0016787">
    <property type="term" value="F:hydrolase activity"/>
    <property type="evidence" value="ECO:0007669"/>
    <property type="project" value="UniProtKB-KW"/>
</dbReference>
<reference evidence="2" key="2">
    <citation type="submission" date="2020-09" db="EMBL/GenBank/DDBJ databases">
        <authorList>
            <person name="Sun Q."/>
            <person name="Ohkuma M."/>
        </authorList>
    </citation>
    <scope>NUCLEOTIDE SEQUENCE</scope>
    <source>
        <strain evidence="2">JCM 16108</strain>
    </source>
</reference>
<dbReference type="EMBL" id="JAGGKO010000001">
    <property type="protein sequence ID" value="MBP1953680.1"/>
    <property type="molecule type" value="Genomic_DNA"/>
</dbReference>
<feature type="domain" description="Metallo-beta-lactamase" evidence="1">
    <location>
        <begin position="9"/>
        <end position="223"/>
    </location>
</feature>
<evidence type="ECO:0000313" key="3">
    <source>
        <dbReference type="EMBL" id="MBP1953680.1"/>
    </source>
</evidence>
<dbReference type="PANTHER" id="PTHR23131">
    <property type="entry name" value="ENDORIBONUCLEASE LACTB2"/>
    <property type="match status" value="1"/>
</dbReference>
<proteinExistence type="predicted"/>
<dbReference type="Proteomes" id="UP000765891">
    <property type="component" value="Unassembled WGS sequence"/>
</dbReference>
<keyword evidence="2" id="KW-0378">Hydrolase</keyword>
<organism evidence="2 4">
    <name type="scientific">Halarchaeum rubridurum</name>
    <dbReference type="NCBI Taxonomy" id="489911"/>
    <lineage>
        <taxon>Archaea</taxon>
        <taxon>Methanobacteriati</taxon>
        <taxon>Methanobacteriota</taxon>
        <taxon>Stenosarchaea group</taxon>
        <taxon>Halobacteria</taxon>
        <taxon>Halobacteriales</taxon>
        <taxon>Halobacteriaceae</taxon>
    </lineage>
</organism>
<reference evidence="3" key="3">
    <citation type="submission" date="2021-03" db="EMBL/GenBank/DDBJ databases">
        <title>Genomic Encyclopedia of Type Strains, Phase IV (KMG-IV): sequencing the most valuable type-strain genomes for metagenomic binning, comparative biology and taxonomic classification.</title>
        <authorList>
            <person name="Goeker M."/>
        </authorList>
    </citation>
    <scope>NUCLEOTIDE SEQUENCE</scope>
    <source>
        <strain evidence="3">DSM 22443</strain>
    </source>
</reference>
<evidence type="ECO:0000259" key="1">
    <source>
        <dbReference type="SMART" id="SM00849"/>
    </source>
</evidence>
<dbReference type="EMBL" id="BMOO01000001">
    <property type="protein sequence ID" value="GGM53835.1"/>
    <property type="molecule type" value="Genomic_DNA"/>
</dbReference>
<reference evidence="2" key="1">
    <citation type="journal article" date="2014" name="Int. J. Syst. Evol. Microbiol.">
        <title>Complete genome sequence of Corynebacterium casei LMG S-19264T (=DSM 44701T), isolated from a smear-ripened cheese.</title>
        <authorList>
            <consortium name="US DOE Joint Genome Institute (JGI-PGF)"/>
            <person name="Walter F."/>
            <person name="Albersmeier A."/>
            <person name="Kalinowski J."/>
            <person name="Ruckert C."/>
        </authorList>
    </citation>
    <scope>NUCLEOTIDE SEQUENCE</scope>
    <source>
        <strain evidence="2">JCM 16108</strain>
    </source>
</reference>
<dbReference type="InterPro" id="IPR036866">
    <property type="entry name" value="RibonucZ/Hydroxyglut_hydro"/>
</dbReference>
<evidence type="ECO:0000313" key="2">
    <source>
        <dbReference type="EMBL" id="GGM53835.1"/>
    </source>
</evidence>
<dbReference type="InterPro" id="IPR050662">
    <property type="entry name" value="Sec-metab_biosynth-thioest"/>
</dbReference>
<comment type="caution">
    <text evidence="2">The sequence shown here is derived from an EMBL/GenBank/DDBJ whole genome shotgun (WGS) entry which is preliminary data.</text>
</comment>
<dbReference type="SMART" id="SM00849">
    <property type="entry name" value="Lactamase_B"/>
    <property type="match status" value="1"/>
</dbReference>
<dbReference type="Proteomes" id="UP000614609">
    <property type="component" value="Unassembled WGS sequence"/>
</dbReference>
<gene>
    <name evidence="2" type="ORF">GCM10009017_00210</name>
    <name evidence="3" type="ORF">J2752_000561</name>
</gene>